<dbReference type="RefSeq" id="WP_217872672.1">
    <property type="nucleotide sequence ID" value="NZ_JAHSTU010000007.1"/>
</dbReference>
<evidence type="ECO:0000313" key="1">
    <source>
        <dbReference type="EMBL" id="MBV4522587.1"/>
    </source>
</evidence>
<name>A0ABS6QUG7_9PSED</name>
<keyword evidence="2" id="KW-1185">Reference proteome</keyword>
<proteinExistence type="predicted"/>
<comment type="caution">
    <text evidence="1">The sequence shown here is derived from an EMBL/GenBank/DDBJ whole genome shotgun (WGS) entry which is preliminary data.</text>
</comment>
<accession>A0ABS6QUG7</accession>
<evidence type="ECO:0000313" key="2">
    <source>
        <dbReference type="Proteomes" id="UP001049200"/>
    </source>
</evidence>
<protein>
    <submittedName>
        <fullName evidence="1">Uncharacterized protein</fullName>
    </submittedName>
</protein>
<sequence>MNRSGYEIAETGLDDLYSVQNAFNNIHAIFTLMLETFPEDGTAHAFAQLGIAEVNEWSTKVFQWSECMDNELDVLRVQSLGYPVGGGQ</sequence>
<reference evidence="1" key="1">
    <citation type="submission" date="2021-06" db="EMBL/GenBank/DDBJ databases">
        <title>Updating the genus Pseudomonas: Description of 43 new species and partition of the Pseudomonas putida group.</title>
        <authorList>
            <person name="Girard L."/>
            <person name="Lood C."/>
            <person name="Vandamme P."/>
            <person name="Rokni-Zadeh H."/>
            <person name="Van Noort V."/>
            <person name="Hofte M."/>
            <person name="Lavigne R."/>
            <person name="De Mot R."/>
        </authorList>
    </citation>
    <scope>NUCLEOTIDE SEQUENCE</scope>
    <source>
        <strain evidence="1">SWRI74</strain>
    </source>
</reference>
<dbReference type="EMBL" id="JAHSTU010000007">
    <property type="protein sequence ID" value="MBV4522587.1"/>
    <property type="molecule type" value="Genomic_DNA"/>
</dbReference>
<dbReference type="Proteomes" id="UP001049200">
    <property type="component" value="Unassembled WGS sequence"/>
</dbReference>
<organism evidence="1 2">
    <name type="scientific">Pseudomonas azerbaijanoccidentalis</name>
    <dbReference type="NCBI Taxonomy" id="2842347"/>
    <lineage>
        <taxon>Bacteria</taxon>
        <taxon>Pseudomonadati</taxon>
        <taxon>Pseudomonadota</taxon>
        <taxon>Gammaproteobacteria</taxon>
        <taxon>Pseudomonadales</taxon>
        <taxon>Pseudomonadaceae</taxon>
        <taxon>Pseudomonas</taxon>
    </lineage>
</organism>
<gene>
    <name evidence="1" type="ORF">KVG88_21205</name>
</gene>